<feature type="region of interest" description="Disordered" evidence="11">
    <location>
        <begin position="427"/>
        <end position="447"/>
    </location>
</feature>
<dbReference type="SMART" id="SM00321">
    <property type="entry name" value="WSC"/>
    <property type="match status" value="1"/>
</dbReference>
<feature type="region of interest" description="Disordered" evidence="11">
    <location>
        <begin position="150"/>
        <end position="255"/>
    </location>
</feature>
<evidence type="ECO:0000256" key="9">
    <source>
        <dbReference type="ARBA" id="ARBA00056419"/>
    </source>
</evidence>
<dbReference type="AlphaFoldDB" id="A0A168F1P1"/>
<dbReference type="PANTHER" id="PTHR13759">
    <property type="entry name" value="TWINFILIN"/>
    <property type="match status" value="1"/>
</dbReference>
<reference evidence="15 16" key="1">
    <citation type="journal article" date="2016" name="Genome Biol. Evol.">
        <title>Divergent and convergent evolution of fungal pathogenicity.</title>
        <authorList>
            <person name="Shang Y."/>
            <person name="Xiao G."/>
            <person name="Zheng P."/>
            <person name="Cen K."/>
            <person name="Zhan S."/>
            <person name="Wang C."/>
        </authorList>
    </citation>
    <scope>NUCLEOTIDE SEQUENCE [LARGE SCALE GENOMIC DNA]</scope>
    <source>
        <strain evidence="15 16">RCEF 1005</strain>
    </source>
</reference>
<feature type="compositionally biased region" description="Polar residues" evidence="11">
    <location>
        <begin position="161"/>
        <end position="180"/>
    </location>
</feature>
<comment type="similarity">
    <text evidence="3">Belongs to the actin-binding proteins ADF family. Twinfilin subfamily.</text>
</comment>
<name>A0A168F1P1_CORDF</name>
<feature type="domain" description="ADF-H" evidence="14">
    <location>
        <begin position="283"/>
        <end position="414"/>
    </location>
</feature>
<evidence type="ECO:0000256" key="6">
    <source>
        <dbReference type="ARBA" id="ARBA00023203"/>
    </source>
</evidence>
<feature type="compositionally biased region" description="Basic and acidic residues" evidence="11">
    <location>
        <begin position="427"/>
        <end position="437"/>
    </location>
</feature>
<evidence type="ECO:0000256" key="7">
    <source>
        <dbReference type="ARBA" id="ARBA00023212"/>
    </source>
</evidence>
<dbReference type="GO" id="GO:0003785">
    <property type="term" value="F:actin monomer binding"/>
    <property type="evidence" value="ECO:0007669"/>
    <property type="project" value="TreeGrafter"/>
</dbReference>
<dbReference type="STRING" id="1081108.A0A168F1P1"/>
<feature type="region of interest" description="Disordered" evidence="11">
    <location>
        <begin position="587"/>
        <end position="609"/>
    </location>
</feature>
<comment type="subcellular location">
    <subcellularLocation>
        <location evidence="2">Cytoplasm</location>
        <location evidence="2">Cell cortex</location>
    </subcellularLocation>
    <subcellularLocation>
        <location evidence="1">Cytoplasm</location>
        <location evidence="1">Cytoskeleton</location>
    </subcellularLocation>
</comment>
<dbReference type="GO" id="GO:0005938">
    <property type="term" value="C:cell cortex"/>
    <property type="evidence" value="ECO:0007669"/>
    <property type="project" value="UniProtKB-SubCell"/>
</dbReference>
<dbReference type="FunFam" id="3.40.20.10:FF:000007">
    <property type="entry name" value="Twinfilin-1 isoform 1"/>
    <property type="match status" value="1"/>
</dbReference>
<dbReference type="PANTHER" id="PTHR13759:SF1">
    <property type="entry name" value="TWINFILIN"/>
    <property type="match status" value="1"/>
</dbReference>
<dbReference type="Pfam" id="PF00241">
    <property type="entry name" value="Cofilin_ADF"/>
    <property type="match status" value="2"/>
</dbReference>
<feature type="signal peptide" evidence="12">
    <location>
        <begin position="1"/>
        <end position="17"/>
    </location>
</feature>
<dbReference type="PROSITE" id="PS51263">
    <property type="entry name" value="ADF_H"/>
    <property type="match status" value="2"/>
</dbReference>
<evidence type="ECO:0000256" key="4">
    <source>
        <dbReference type="ARBA" id="ARBA00022490"/>
    </source>
</evidence>
<dbReference type="PROSITE" id="PS51212">
    <property type="entry name" value="WSC"/>
    <property type="match status" value="1"/>
</dbReference>
<sequence>MAAIAILVISWVLGAFAQSPHSIPGSQYIGCSSIDLSCFGDPIVFPDGCVTPEACQKACEGFQFAALLNEECRCGNDSTAITPQDESKCDHACQNNPILGCCGSSCPEEDPGTANVYGKEPPLEQYTAASNPATTDASASLSSAAPISSQLVTPAGPAPEPQSQSTALPVSQSAATQTSEPCPPAQPSQYQTADGQAPEPQSYETSTADAVQATSSGSSSSAPAIPQYESTMATKAAPSNKPHDSPVPSQVPGSDSAPICLPSLSSLGGLALIAAIGIREMQSGIAASQELHQQFGSLLSSSSTFALLVGIEQESLVPVASVASTSSFAGDLKSLQSHIKPNAALYAIVRRYDAAPKLAAISYVPDTAPVRQKMLFASTRLTLTRELGLEHFRESLFFTTPDEFTEAGFKKADAHAQLEAPLTEEERTLGEVKRAEQEAGAGTGTREIHLSKSLAMPVSVEAIAALKDMQGARAVTMLKINPATEAVELVPESPSPSTIADLSQAISNTEPRFTFYRYKHAHNGEEQSPLLFFYTCPASAGTKSIKNRMMYPLMKRAVLTVAEQEAGLTIDKRFEVEETGEVTEQLVLEDLHPKPAARQGFSRPKRPGR</sequence>
<dbReference type="EMBL" id="AZHF01000006">
    <property type="protein sequence ID" value="OAA74537.1"/>
    <property type="molecule type" value="Genomic_DNA"/>
</dbReference>
<evidence type="ECO:0000256" key="8">
    <source>
        <dbReference type="ARBA" id="ARBA00038532"/>
    </source>
</evidence>
<evidence type="ECO:0000313" key="15">
    <source>
        <dbReference type="EMBL" id="OAA74537.1"/>
    </source>
</evidence>
<feature type="domain" description="WSC" evidence="13">
    <location>
        <begin position="25"/>
        <end position="113"/>
    </location>
</feature>
<feature type="domain" description="ADF-H" evidence="14">
    <location>
        <begin position="451"/>
        <end position="592"/>
    </location>
</feature>
<keyword evidence="16" id="KW-1185">Reference proteome</keyword>
<dbReference type="GO" id="GO:0051015">
    <property type="term" value="F:actin filament binding"/>
    <property type="evidence" value="ECO:0007669"/>
    <property type="project" value="TreeGrafter"/>
</dbReference>
<feature type="compositionally biased region" description="Polar residues" evidence="11">
    <location>
        <begin position="202"/>
        <end position="214"/>
    </location>
</feature>
<keyword evidence="5" id="KW-0677">Repeat</keyword>
<dbReference type="GO" id="GO:0051016">
    <property type="term" value="P:barbed-end actin filament capping"/>
    <property type="evidence" value="ECO:0007669"/>
    <property type="project" value="TreeGrafter"/>
</dbReference>
<evidence type="ECO:0000256" key="12">
    <source>
        <dbReference type="SAM" id="SignalP"/>
    </source>
</evidence>
<comment type="subunit">
    <text evidence="8">Interacts with G-actin; ADP-actin form.</text>
</comment>
<evidence type="ECO:0000313" key="16">
    <source>
        <dbReference type="Proteomes" id="UP000076881"/>
    </source>
</evidence>
<evidence type="ECO:0000256" key="1">
    <source>
        <dbReference type="ARBA" id="ARBA00004245"/>
    </source>
</evidence>
<dbReference type="InterPro" id="IPR028458">
    <property type="entry name" value="Twinfilin"/>
</dbReference>
<evidence type="ECO:0000256" key="5">
    <source>
        <dbReference type="ARBA" id="ARBA00022737"/>
    </source>
</evidence>
<evidence type="ECO:0000256" key="3">
    <source>
        <dbReference type="ARBA" id="ARBA00009557"/>
    </source>
</evidence>
<dbReference type="FunFam" id="3.40.20.10:FF:000042">
    <property type="entry name" value="Actin depolymerizing protein"/>
    <property type="match status" value="1"/>
</dbReference>
<dbReference type="Proteomes" id="UP000076881">
    <property type="component" value="Unassembled WGS sequence"/>
</dbReference>
<evidence type="ECO:0000259" key="14">
    <source>
        <dbReference type="PROSITE" id="PS51263"/>
    </source>
</evidence>
<organism evidence="15 16">
    <name type="scientific">Akanthomyces lecanii RCEF 1005</name>
    <dbReference type="NCBI Taxonomy" id="1081108"/>
    <lineage>
        <taxon>Eukaryota</taxon>
        <taxon>Fungi</taxon>
        <taxon>Dikarya</taxon>
        <taxon>Ascomycota</taxon>
        <taxon>Pezizomycotina</taxon>
        <taxon>Sordariomycetes</taxon>
        <taxon>Hypocreomycetidae</taxon>
        <taxon>Hypocreales</taxon>
        <taxon>Cordycipitaceae</taxon>
        <taxon>Akanthomyces</taxon>
        <taxon>Cordyceps confragosa</taxon>
    </lineage>
</organism>
<dbReference type="GO" id="GO:0005884">
    <property type="term" value="C:actin filament"/>
    <property type="evidence" value="ECO:0007669"/>
    <property type="project" value="TreeGrafter"/>
</dbReference>
<dbReference type="InterPro" id="IPR002889">
    <property type="entry name" value="WSC_carb-bd"/>
</dbReference>
<feature type="chain" id="PRO_5007896736" description="Twinfilin" evidence="12">
    <location>
        <begin position="18"/>
        <end position="609"/>
    </location>
</feature>
<keyword evidence="7" id="KW-0206">Cytoskeleton</keyword>
<comment type="caution">
    <text evidence="15">The sequence shown here is derived from an EMBL/GenBank/DDBJ whole genome shotgun (WGS) entry which is preliminary data.</text>
</comment>
<dbReference type="GO" id="GO:0030042">
    <property type="term" value="P:actin filament depolymerization"/>
    <property type="evidence" value="ECO:0007669"/>
    <property type="project" value="TreeGrafter"/>
</dbReference>
<dbReference type="InterPro" id="IPR002108">
    <property type="entry name" value="ADF-H"/>
</dbReference>
<dbReference type="InterPro" id="IPR029006">
    <property type="entry name" value="ADF-H/Gelsolin-like_dom_sf"/>
</dbReference>
<evidence type="ECO:0000256" key="2">
    <source>
        <dbReference type="ARBA" id="ARBA00004544"/>
    </source>
</evidence>
<gene>
    <name evidence="15" type="ORF">LEL_08118</name>
</gene>
<dbReference type="SMART" id="SM00102">
    <property type="entry name" value="ADF"/>
    <property type="match status" value="2"/>
</dbReference>
<accession>A0A168F1P1</accession>
<keyword evidence="12" id="KW-0732">Signal</keyword>
<comment type="function">
    <text evidence="9">Actin-binding protein involved in motile and morphological processes. Inhibits actin polymerization, likely by sequestering G-actin.</text>
</comment>
<dbReference type="SUPFAM" id="SSF55753">
    <property type="entry name" value="Actin depolymerizing proteins"/>
    <property type="match status" value="2"/>
</dbReference>
<evidence type="ECO:0000256" key="10">
    <source>
        <dbReference type="ARBA" id="ARBA00069496"/>
    </source>
</evidence>
<evidence type="ECO:0000259" key="13">
    <source>
        <dbReference type="PROSITE" id="PS51212"/>
    </source>
</evidence>
<dbReference type="OrthoDB" id="10006997at2759"/>
<proteinExistence type="inferred from homology"/>
<evidence type="ECO:0000256" key="11">
    <source>
        <dbReference type="SAM" id="MobiDB-lite"/>
    </source>
</evidence>
<keyword evidence="6" id="KW-0009">Actin-binding</keyword>
<dbReference type="Gene3D" id="3.40.20.10">
    <property type="entry name" value="Severin"/>
    <property type="match status" value="2"/>
</dbReference>
<dbReference type="CDD" id="cd11285">
    <property type="entry name" value="ADF_Twf-N_like"/>
    <property type="match status" value="1"/>
</dbReference>
<protein>
    <recommendedName>
        <fullName evidence="10">Twinfilin</fullName>
    </recommendedName>
</protein>
<keyword evidence="4" id="KW-0963">Cytoplasm</keyword>